<evidence type="ECO:0000256" key="1">
    <source>
        <dbReference type="ARBA" id="ARBA00004141"/>
    </source>
</evidence>
<evidence type="ECO:0000313" key="7">
    <source>
        <dbReference type="EMBL" id="RXS95347.1"/>
    </source>
</evidence>
<dbReference type="GO" id="GO:0016020">
    <property type="term" value="C:membrane"/>
    <property type="evidence" value="ECO:0007669"/>
    <property type="project" value="UniProtKB-SubCell"/>
</dbReference>
<accession>A0A4Q1SE13</accession>
<protein>
    <submittedName>
        <fullName evidence="7">AI-2E family transporter</fullName>
    </submittedName>
</protein>
<evidence type="ECO:0000313" key="8">
    <source>
        <dbReference type="Proteomes" id="UP000290253"/>
    </source>
</evidence>
<keyword evidence="3 6" id="KW-0812">Transmembrane</keyword>
<dbReference type="PANTHER" id="PTHR21716">
    <property type="entry name" value="TRANSMEMBRANE PROTEIN"/>
    <property type="match status" value="1"/>
</dbReference>
<comment type="caution">
    <text evidence="7">The sequence shown here is derived from an EMBL/GenBank/DDBJ whole genome shotgun (WGS) entry which is preliminary data.</text>
</comment>
<dbReference type="AlphaFoldDB" id="A0A4Q1SE13"/>
<feature type="transmembrane region" description="Helical" evidence="6">
    <location>
        <begin position="82"/>
        <end position="104"/>
    </location>
</feature>
<evidence type="ECO:0000256" key="6">
    <source>
        <dbReference type="SAM" id="Phobius"/>
    </source>
</evidence>
<keyword evidence="8" id="KW-1185">Reference proteome</keyword>
<dbReference type="InterPro" id="IPR002549">
    <property type="entry name" value="AI-2E-like"/>
</dbReference>
<feature type="transmembrane region" description="Helical" evidence="6">
    <location>
        <begin position="51"/>
        <end position="70"/>
    </location>
</feature>
<evidence type="ECO:0000256" key="2">
    <source>
        <dbReference type="ARBA" id="ARBA00009773"/>
    </source>
</evidence>
<dbReference type="Proteomes" id="UP000290253">
    <property type="component" value="Unassembled WGS sequence"/>
</dbReference>
<gene>
    <name evidence="7" type="ORF">ESZ00_12240</name>
</gene>
<sequence length="365" mass="39811">MNIQREAALAAQRANETSAPRIPSPRAHILFAFGVALALYTAWHVREELVLLYVSALFAVVLMPVVRLITGLHIGRWSPGRGLAILLLLIVVAGAATLFFAFALPPVIRDLHEFLRELPTRGPQLLARIRKLPFAQRVDVNSLNAKLQDFASNFATYLFYSIKNWAGALAQIVTGVILTIYFMLEGETAYRWLLSFFPVEQRQRLDTTLARAEVRMGKWLLGQGLLMLILGVCSTVTYSLLHIRYAYALGVLTGLLNIIPFVGALISICLAILVAAIDSWGHVIGVAIFYAIYSQVETSVLTPRIMRTSVDLAGLAVIVALLLGSALAGVIGAMVAVPTAVLVAVLLNEYAVKPDAIIETPQTLK</sequence>
<evidence type="ECO:0000256" key="5">
    <source>
        <dbReference type="ARBA" id="ARBA00023136"/>
    </source>
</evidence>
<evidence type="ECO:0000256" key="4">
    <source>
        <dbReference type="ARBA" id="ARBA00022989"/>
    </source>
</evidence>
<dbReference type="RefSeq" id="WP_129208544.1">
    <property type="nucleotide sequence ID" value="NZ_BMGU01000004.1"/>
</dbReference>
<feature type="transmembrane region" description="Helical" evidence="6">
    <location>
        <begin position="280"/>
        <end position="296"/>
    </location>
</feature>
<evidence type="ECO:0000256" key="3">
    <source>
        <dbReference type="ARBA" id="ARBA00022692"/>
    </source>
</evidence>
<proteinExistence type="inferred from homology"/>
<dbReference type="Pfam" id="PF01594">
    <property type="entry name" value="AI-2E_transport"/>
    <property type="match status" value="1"/>
</dbReference>
<feature type="transmembrane region" description="Helical" evidence="6">
    <location>
        <begin position="247"/>
        <end position="273"/>
    </location>
</feature>
<dbReference type="PANTHER" id="PTHR21716:SF62">
    <property type="entry name" value="TRANSPORT PROTEIN YDBI-RELATED"/>
    <property type="match status" value="1"/>
</dbReference>
<feature type="transmembrane region" description="Helical" evidence="6">
    <location>
        <begin position="219"/>
        <end position="241"/>
    </location>
</feature>
<organism evidence="7 8">
    <name type="scientific">Silvibacterium dinghuense</name>
    <dbReference type="NCBI Taxonomy" id="1560006"/>
    <lineage>
        <taxon>Bacteria</taxon>
        <taxon>Pseudomonadati</taxon>
        <taxon>Acidobacteriota</taxon>
        <taxon>Terriglobia</taxon>
        <taxon>Terriglobales</taxon>
        <taxon>Acidobacteriaceae</taxon>
        <taxon>Silvibacterium</taxon>
    </lineage>
</organism>
<dbReference type="GO" id="GO:0055085">
    <property type="term" value="P:transmembrane transport"/>
    <property type="evidence" value="ECO:0007669"/>
    <property type="project" value="TreeGrafter"/>
</dbReference>
<comment type="subcellular location">
    <subcellularLocation>
        <location evidence="1">Membrane</location>
        <topology evidence="1">Multi-pass membrane protein</topology>
    </subcellularLocation>
</comment>
<feature type="transmembrane region" description="Helical" evidence="6">
    <location>
        <begin position="165"/>
        <end position="184"/>
    </location>
</feature>
<keyword evidence="5 6" id="KW-0472">Membrane</keyword>
<reference evidence="7 8" key="1">
    <citation type="journal article" date="2016" name="Int. J. Syst. Evol. Microbiol.">
        <title>Acidipila dinghuensis sp. nov., an acidobacterium isolated from forest soil.</title>
        <authorList>
            <person name="Jiang Y.W."/>
            <person name="Wang J."/>
            <person name="Chen M.H."/>
            <person name="Lv Y.Y."/>
            <person name="Qiu L.H."/>
        </authorList>
    </citation>
    <scope>NUCLEOTIDE SEQUENCE [LARGE SCALE GENOMIC DNA]</scope>
    <source>
        <strain evidence="7 8">DHOF10</strain>
    </source>
</reference>
<dbReference type="EMBL" id="SDMK01000002">
    <property type="protein sequence ID" value="RXS95347.1"/>
    <property type="molecule type" value="Genomic_DNA"/>
</dbReference>
<dbReference type="OrthoDB" id="117595at2"/>
<name>A0A4Q1SE13_9BACT</name>
<feature type="transmembrane region" description="Helical" evidence="6">
    <location>
        <begin position="316"/>
        <end position="347"/>
    </location>
</feature>
<comment type="similarity">
    <text evidence="2">Belongs to the autoinducer-2 exporter (AI-2E) (TC 2.A.86) family.</text>
</comment>
<keyword evidence="4 6" id="KW-1133">Transmembrane helix</keyword>